<dbReference type="PANTHER" id="PTHR30570">
    <property type="entry name" value="PERIPLASMIC PHOSPHATE BINDING COMPONENT OF PHOSPHATE ABC TRANSPORTER"/>
    <property type="match status" value="1"/>
</dbReference>
<gene>
    <name evidence="11" type="ORF">IAB69_02115</name>
</gene>
<feature type="domain" description="PBP" evidence="10">
    <location>
        <begin position="29"/>
        <end position="262"/>
    </location>
</feature>
<evidence type="ECO:0000313" key="12">
    <source>
        <dbReference type="Proteomes" id="UP000824110"/>
    </source>
</evidence>
<evidence type="ECO:0000256" key="1">
    <source>
        <dbReference type="ARBA" id="ARBA00002841"/>
    </source>
</evidence>
<evidence type="ECO:0000256" key="6">
    <source>
        <dbReference type="ARBA" id="ARBA00022729"/>
    </source>
</evidence>
<comment type="caution">
    <text evidence="11">The sequence shown here is derived from an EMBL/GenBank/DDBJ whole genome shotgun (WGS) entry which is preliminary data.</text>
</comment>
<keyword evidence="5" id="KW-0813">Transport</keyword>
<comment type="subcellular location">
    <subcellularLocation>
        <location evidence="2">Cell membrane</location>
        <topology evidence="2">Lipid-anchor</topology>
    </subcellularLocation>
</comment>
<reference evidence="11" key="1">
    <citation type="submission" date="2020-10" db="EMBL/GenBank/DDBJ databases">
        <authorList>
            <person name="Gilroy R."/>
        </authorList>
    </citation>
    <scope>NUCLEOTIDE SEQUENCE</scope>
    <source>
        <strain evidence="11">CHK195-12923</strain>
    </source>
</reference>
<evidence type="ECO:0000256" key="9">
    <source>
        <dbReference type="SAM" id="SignalP"/>
    </source>
</evidence>
<evidence type="ECO:0000256" key="4">
    <source>
        <dbReference type="ARBA" id="ARBA00011529"/>
    </source>
</evidence>
<feature type="signal peptide" evidence="9">
    <location>
        <begin position="1"/>
        <end position="25"/>
    </location>
</feature>
<keyword evidence="5" id="KW-0592">Phosphate transport</keyword>
<keyword evidence="8" id="KW-0449">Lipoprotein</keyword>
<dbReference type="AlphaFoldDB" id="A0A9D1MJM7"/>
<dbReference type="SUPFAM" id="SSF53850">
    <property type="entry name" value="Periplasmic binding protein-like II"/>
    <property type="match status" value="1"/>
</dbReference>
<comment type="function">
    <text evidence="1">Part of the ABC transporter complex PstSACB involved in phosphate import.</text>
</comment>
<evidence type="ECO:0000313" key="11">
    <source>
        <dbReference type="EMBL" id="HIU61425.1"/>
    </source>
</evidence>
<accession>A0A9D1MJM7</accession>
<comment type="subunit">
    <text evidence="4">The complex is composed of two ATP-binding proteins (PstB), two transmembrane proteins (PstC and PstA) and a solute-binding protein (PstS).</text>
</comment>
<dbReference type="Proteomes" id="UP000824110">
    <property type="component" value="Unassembled WGS sequence"/>
</dbReference>
<evidence type="ECO:0000256" key="8">
    <source>
        <dbReference type="ARBA" id="ARBA00023288"/>
    </source>
</evidence>
<dbReference type="PANTHER" id="PTHR30570:SF1">
    <property type="entry name" value="PHOSPHATE-BINDING PROTEIN PSTS"/>
    <property type="match status" value="1"/>
</dbReference>
<dbReference type="EMBL" id="DVNE01000021">
    <property type="protein sequence ID" value="HIU61425.1"/>
    <property type="molecule type" value="Genomic_DNA"/>
</dbReference>
<evidence type="ECO:0000256" key="5">
    <source>
        <dbReference type="ARBA" id="ARBA00022592"/>
    </source>
</evidence>
<comment type="similarity">
    <text evidence="3">Belongs to the PstS family.</text>
</comment>
<evidence type="ECO:0000256" key="2">
    <source>
        <dbReference type="ARBA" id="ARBA00004193"/>
    </source>
</evidence>
<dbReference type="GO" id="GO:0005886">
    <property type="term" value="C:plasma membrane"/>
    <property type="evidence" value="ECO:0007669"/>
    <property type="project" value="UniProtKB-SubCell"/>
</dbReference>
<reference evidence="11" key="2">
    <citation type="journal article" date="2021" name="PeerJ">
        <title>Extensive microbial diversity within the chicken gut microbiome revealed by metagenomics and culture.</title>
        <authorList>
            <person name="Gilroy R."/>
            <person name="Ravi A."/>
            <person name="Getino M."/>
            <person name="Pursley I."/>
            <person name="Horton D.L."/>
            <person name="Alikhan N.F."/>
            <person name="Baker D."/>
            <person name="Gharbi K."/>
            <person name="Hall N."/>
            <person name="Watson M."/>
            <person name="Adriaenssens E.M."/>
            <person name="Foster-Nyarko E."/>
            <person name="Jarju S."/>
            <person name="Secka A."/>
            <person name="Antonio M."/>
            <person name="Oren A."/>
            <person name="Chaudhuri R.R."/>
            <person name="La Ragione R."/>
            <person name="Hildebrand F."/>
            <person name="Pallen M.J."/>
        </authorList>
    </citation>
    <scope>NUCLEOTIDE SEQUENCE</scope>
    <source>
        <strain evidence="11">CHK195-12923</strain>
    </source>
</reference>
<feature type="chain" id="PRO_5039236297" evidence="9">
    <location>
        <begin position="26"/>
        <end position="295"/>
    </location>
</feature>
<dbReference type="GO" id="GO:0006817">
    <property type="term" value="P:phosphate ion transport"/>
    <property type="evidence" value="ECO:0007669"/>
    <property type="project" value="UniProtKB-KW"/>
</dbReference>
<dbReference type="Gene3D" id="3.40.190.10">
    <property type="entry name" value="Periplasmic binding protein-like II"/>
    <property type="match status" value="2"/>
</dbReference>
<organism evidence="11 12">
    <name type="scientific">Candidatus Coproplasma excrementigallinarum</name>
    <dbReference type="NCBI Taxonomy" id="2840747"/>
    <lineage>
        <taxon>Bacteria</taxon>
        <taxon>Bacillati</taxon>
        <taxon>Bacillota</taxon>
        <taxon>Clostridia</taxon>
        <taxon>Eubacteriales</taxon>
        <taxon>Candidatus Coproplasma</taxon>
    </lineage>
</organism>
<sequence>MKKIAKVLAVTAACAAMTGTVAAFAGCGGTTDIVISGSSSVTPLMEVLAAVYEIEEGKTISINQSDSGTGVNEAISGANDIGMASRLIKQGELDQGIKAVTIAQDGIALIVSEDCPVESVTIEEITNLYTSGTAIDGSITAAITREDGSGTRDAFEELFEVESYDSGVDEQSSTGAVITAIANDQSNSMIGYISLGSLSSAEEQGCKALSIEYAAEDGSTTTVEPTVENVQNGTYGAARYFQLAIKKDMDTNSDAYQFIEWIKGYMGQSVVLYEGYVPVYYTFNEVEFVEPTPNA</sequence>
<dbReference type="InterPro" id="IPR024370">
    <property type="entry name" value="PBP_domain"/>
</dbReference>
<evidence type="ECO:0000259" key="10">
    <source>
        <dbReference type="Pfam" id="PF12849"/>
    </source>
</evidence>
<dbReference type="PROSITE" id="PS51257">
    <property type="entry name" value="PROKAR_LIPOPROTEIN"/>
    <property type="match status" value="1"/>
</dbReference>
<protein>
    <submittedName>
        <fullName evidence="11">Substrate-binding domain-containing protein</fullName>
    </submittedName>
</protein>
<keyword evidence="6 9" id="KW-0732">Signal</keyword>
<evidence type="ECO:0000256" key="3">
    <source>
        <dbReference type="ARBA" id="ARBA00008725"/>
    </source>
</evidence>
<proteinExistence type="inferred from homology"/>
<dbReference type="Pfam" id="PF12849">
    <property type="entry name" value="PBP_like_2"/>
    <property type="match status" value="1"/>
</dbReference>
<dbReference type="InterPro" id="IPR050811">
    <property type="entry name" value="Phosphate_ABC_transporter"/>
</dbReference>
<evidence type="ECO:0000256" key="7">
    <source>
        <dbReference type="ARBA" id="ARBA00023139"/>
    </source>
</evidence>
<keyword evidence="7" id="KW-0564">Palmitate</keyword>
<name>A0A9D1MJM7_9FIRM</name>